<dbReference type="SUPFAM" id="SSF53335">
    <property type="entry name" value="S-adenosyl-L-methionine-dependent methyltransferases"/>
    <property type="match status" value="1"/>
</dbReference>
<dbReference type="eggNOG" id="COG2264">
    <property type="taxonomic scope" value="Bacteria"/>
</dbReference>
<dbReference type="RefSeq" id="WP_013556182.1">
    <property type="nucleotide sequence ID" value="NC_014958.1"/>
</dbReference>
<dbReference type="GO" id="GO:0008168">
    <property type="term" value="F:methyltransferase activity"/>
    <property type="evidence" value="ECO:0007669"/>
    <property type="project" value="UniProtKB-KW"/>
</dbReference>
<dbReference type="Proteomes" id="UP000008635">
    <property type="component" value="Chromosome"/>
</dbReference>
<reference evidence="3" key="2">
    <citation type="submission" date="2011-01" db="EMBL/GenBank/DDBJ databases">
        <title>The complete genome of Deinococcus maricopensis DSM 21211.</title>
        <authorList>
            <consortium name="US DOE Joint Genome Institute (JGI-PGF)"/>
            <person name="Lucas S."/>
            <person name="Copeland A."/>
            <person name="Lapidus A."/>
            <person name="Goodwin L."/>
            <person name="Pitluck S."/>
            <person name="Kyrpides N."/>
            <person name="Mavromatis K."/>
            <person name="Pagani I."/>
            <person name="Ivanova N."/>
            <person name="Ovchinnikova G."/>
            <person name="Zeytun A."/>
            <person name="Detter J.C."/>
            <person name="Han C."/>
            <person name="Land M."/>
            <person name="Hauser L."/>
            <person name="Markowitz V."/>
            <person name="Cheng J.-F."/>
            <person name="Hugenholtz P."/>
            <person name="Woyke T."/>
            <person name="Wu D."/>
            <person name="Pukall R."/>
            <person name="Gehrich-Schroeter G."/>
            <person name="Brambilla E."/>
            <person name="Klenk H.-P."/>
            <person name="Eisen J.A."/>
        </authorList>
    </citation>
    <scope>NUCLEOTIDE SEQUENCE [LARGE SCALE GENOMIC DNA]</scope>
    <source>
        <strain evidence="3">DSM 21211 / LMG 22137 / NRRL B-23946 / LB-34</strain>
    </source>
</reference>
<dbReference type="KEGG" id="dmr:Deima_1024"/>
<dbReference type="STRING" id="709986.Deima_1024"/>
<dbReference type="GO" id="GO:0032259">
    <property type="term" value="P:methylation"/>
    <property type="evidence" value="ECO:0007669"/>
    <property type="project" value="UniProtKB-KW"/>
</dbReference>
<evidence type="ECO:0000259" key="1">
    <source>
        <dbReference type="Pfam" id="PF13649"/>
    </source>
</evidence>
<name>E8U6I8_DEIML</name>
<dbReference type="Gene3D" id="3.40.50.150">
    <property type="entry name" value="Vaccinia Virus protein VP39"/>
    <property type="match status" value="1"/>
</dbReference>
<organism evidence="2 3">
    <name type="scientific">Deinococcus maricopensis (strain DSM 21211 / LMG 22137 / NRRL B-23946 / LB-34)</name>
    <dbReference type="NCBI Taxonomy" id="709986"/>
    <lineage>
        <taxon>Bacteria</taxon>
        <taxon>Thermotogati</taxon>
        <taxon>Deinococcota</taxon>
        <taxon>Deinococci</taxon>
        <taxon>Deinococcales</taxon>
        <taxon>Deinococcaceae</taxon>
        <taxon>Deinococcus</taxon>
    </lineage>
</organism>
<keyword evidence="3" id="KW-1185">Reference proteome</keyword>
<dbReference type="HOGENOM" id="CLU_1243645_0_0_0"/>
<keyword evidence="2" id="KW-0808">Transferase</keyword>
<dbReference type="InterPro" id="IPR029063">
    <property type="entry name" value="SAM-dependent_MTases_sf"/>
</dbReference>
<dbReference type="AlphaFoldDB" id="E8U6I8"/>
<feature type="domain" description="Methyltransferase" evidence="1">
    <location>
        <begin position="53"/>
        <end position="132"/>
    </location>
</feature>
<sequence>MSALTPHSREWYAALAARTGGYVHPWRQTLAGPSGEALFDALLEPLLTPDTRVLEAGCGHGVDAARFAPRVAHWTGYDFTPASLVRAQRDVPGATFVEWDSSSAPIPAGLRGPFDLIVSRRGPTSVIPHLRTLAAPGARVLGVHAGGEAVAARIAGRLALAGLEVATGWSVRVRGHLPTFQDARLHTEFNGGTLTEAEWAARVTADGLPFMEERYVWLARLP</sequence>
<dbReference type="Pfam" id="PF13649">
    <property type="entry name" value="Methyltransf_25"/>
    <property type="match status" value="1"/>
</dbReference>
<evidence type="ECO:0000313" key="2">
    <source>
        <dbReference type="EMBL" id="ADV66677.1"/>
    </source>
</evidence>
<accession>E8U6I8</accession>
<dbReference type="EMBL" id="CP002454">
    <property type="protein sequence ID" value="ADV66677.1"/>
    <property type="molecule type" value="Genomic_DNA"/>
</dbReference>
<evidence type="ECO:0000313" key="3">
    <source>
        <dbReference type="Proteomes" id="UP000008635"/>
    </source>
</evidence>
<dbReference type="OrthoDB" id="5522265at2"/>
<reference evidence="2 3" key="1">
    <citation type="journal article" date="2011" name="Stand. Genomic Sci.">
        <title>Complete genome sequence of Deinococcus maricopensis type strain (LB-34).</title>
        <authorList>
            <person name="Pukall R."/>
            <person name="Zeytun A."/>
            <person name="Lucas S."/>
            <person name="Lapidus A."/>
            <person name="Hammon N."/>
            <person name="Deshpande S."/>
            <person name="Nolan M."/>
            <person name="Cheng J.F."/>
            <person name="Pitluck S."/>
            <person name="Liolios K."/>
            <person name="Pagani I."/>
            <person name="Mikhailova N."/>
            <person name="Ivanova N."/>
            <person name="Mavromatis K."/>
            <person name="Pati A."/>
            <person name="Tapia R."/>
            <person name="Han C."/>
            <person name="Goodwin L."/>
            <person name="Chen A."/>
            <person name="Palaniappan K."/>
            <person name="Land M."/>
            <person name="Hauser L."/>
            <person name="Chang Y.J."/>
            <person name="Jeffries C.D."/>
            <person name="Brambilla E.M."/>
            <person name="Rohde M."/>
            <person name="Goker M."/>
            <person name="Detter J.C."/>
            <person name="Woyke T."/>
            <person name="Bristow J."/>
            <person name="Eisen J.A."/>
            <person name="Markowitz V."/>
            <person name="Hugenholtz P."/>
            <person name="Kyrpides N.C."/>
            <person name="Klenk H.P."/>
        </authorList>
    </citation>
    <scope>NUCLEOTIDE SEQUENCE [LARGE SCALE GENOMIC DNA]</scope>
    <source>
        <strain evidence="3">DSM 21211 / LMG 22137 / NRRL B-23946 / LB-34</strain>
    </source>
</reference>
<keyword evidence="2" id="KW-0489">Methyltransferase</keyword>
<dbReference type="InterPro" id="IPR041698">
    <property type="entry name" value="Methyltransf_25"/>
</dbReference>
<gene>
    <name evidence="2" type="ordered locus">Deima_1024</name>
</gene>
<dbReference type="CDD" id="cd02440">
    <property type="entry name" value="AdoMet_MTases"/>
    <property type="match status" value="1"/>
</dbReference>
<proteinExistence type="predicted"/>
<protein>
    <submittedName>
        <fullName evidence="2">Methyltransferase type 11</fullName>
    </submittedName>
</protein>